<gene>
    <name evidence="2" type="ORF">IAD49_02270</name>
</gene>
<proteinExistence type="predicted"/>
<evidence type="ECO:0000256" key="1">
    <source>
        <dbReference type="SAM" id="Coils"/>
    </source>
</evidence>
<organism evidence="2 3">
    <name type="scientific">Candidatus Fimihabitans intestinipullorum</name>
    <dbReference type="NCBI Taxonomy" id="2840820"/>
    <lineage>
        <taxon>Bacteria</taxon>
        <taxon>Bacillati</taxon>
        <taxon>Mycoplasmatota</taxon>
        <taxon>Mycoplasmatota incertae sedis</taxon>
        <taxon>Candidatus Fimihabitans</taxon>
    </lineage>
</organism>
<name>A0A9D1L3Y6_9BACT</name>
<dbReference type="AlphaFoldDB" id="A0A9D1L3Y6"/>
<sequence length="107" mass="12390">MKVSAVGVNEDGLKRLILELDEYQEKIQAVYRSLEDCQMEALKGLNDDAASAFLKKYREVGHCFEILKSNLQTYKDDFQTVIRRYQQTSHDSVDLFEEAKRKIPDNG</sequence>
<dbReference type="Gene3D" id="1.10.287.1060">
    <property type="entry name" value="ESAT-6-like"/>
    <property type="match status" value="1"/>
</dbReference>
<reference evidence="2" key="1">
    <citation type="submission" date="2020-10" db="EMBL/GenBank/DDBJ databases">
        <authorList>
            <person name="Gilroy R."/>
        </authorList>
    </citation>
    <scope>NUCLEOTIDE SEQUENCE</scope>
    <source>
        <strain evidence="2">CHK197-8231</strain>
    </source>
</reference>
<evidence type="ECO:0000313" key="3">
    <source>
        <dbReference type="Proteomes" id="UP000824087"/>
    </source>
</evidence>
<evidence type="ECO:0000313" key="2">
    <source>
        <dbReference type="EMBL" id="HIU22388.1"/>
    </source>
</evidence>
<dbReference type="EMBL" id="DVML01000012">
    <property type="protein sequence ID" value="HIU22388.1"/>
    <property type="molecule type" value="Genomic_DNA"/>
</dbReference>
<feature type="coiled-coil region" evidence="1">
    <location>
        <begin position="13"/>
        <end position="40"/>
    </location>
</feature>
<accession>A0A9D1L3Y6</accession>
<reference evidence="2" key="2">
    <citation type="journal article" date="2021" name="PeerJ">
        <title>Extensive microbial diversity within the chicken gut microbiome revealed by metagenomics and culture.</title>
        <authorList>
            <person name="Gilroy R."/>
            <person name="Ravi A."/>
            <person name="Getino M."/>
            <person name="Pursley I."/>
            <person name="Horton D.L."/>
            <person name="Alikhan N.F."/>
            <person name="Baker D."/>
            <person name="Gharbi K."/>
            <person name="Hall N."/>
            <person name="Watson M."/>
            <person name="Adriaenssens E.M."/>
            <person name="Foster-Nyarko E."/>
            <person name="Jarju S."/>
            <person name="Secka A."/>
            <person name="Antonio M."/>
            <person name="Oren A."/>
            <person name="Chaudhuri R.R."/>
            <person name="La Ragione R."/>
            <person name="Hildebrand F."/>
            <person name="Pallen M.J."/>
        </authorList>
    </citation>
    <scope>NUCLEOTIDE SEQUENCE</scope>
    <source>
        <strain evidence="2">CHK197-8231</strain>
    </source>
</reference>
<dbReference type="Proteomes" id="UP000824087">
    <property type="component" value="Unassembled WGS sequence"/>
</dbReference>
<protein>
    <submittedName>
        <fullName evidence="2">Uncharacterized protein</fullName>
    </submittedName>
</protein>
<comment type="caution">
    <text evidence="2">The sequence shown here is derived from an EMBL/GenBank/DDBJ whole genome shotgun (WGS) entry which is preliminary data.</text>
</comment>
<keyword evidence="1" id="KW-0175">Coiled coil</keyword>